<organism evidence="2">
    <name type="scientific">freshwater metagenome</name>
    <dbReference type="NCBI Taxonomy" id="449393"/>
    <lineage>
        <taxon>unclassified sequences</taxon>
        <taxon>metagenomes</taxon>
        <taxon>ecological metagenomes</taxon>
    </lineage>
</organism>
<evidence type="ECO:0000313" key="2">
    <source>
        <dbReference type="EMBL" id="CAB5002970.1"/>
    </source>
</evidence>
<evidence type="ECO:0000313" key="1">
    <source>
        <dbReference type="EMBL" id="CAB4938933.1"/>
    </source>
</evidence>
<dbReference type="InterPro" id="IPR003772">
    <property type="entry name" value="YceD"/>
</dbReference>
<dbReference type="Pfam" id="PF02620">
    <property type="entry name" value="YceD"/>
    <property type="match status" value="1"/>
</dbReference>
<protein>
    <submittedName>
        <fullName evidence="2">Unannotated protein</fullName>
    </submittedName>
</protein>
<gene>
    <name evidence="1" type="ORF">UFOPK3774_00516</name>
    <name evidence="2" type="ORF">UFOPK4049_00562</name>
</gene>
<dbReference type="EMBL" id="CAFBNG010000074">
    <property type="protein sequence ID" value="CAB4938933.1"/>
    <property type="molecule type" value="Genomic_DNA"/>
</dbReference>
<dbReference type="PANTHER" id="PTHR34374:SF1">
    <property type="entry name" value="LARGE RIBOSOMAL RNA SUBUNIT ACCUMULATION PROTEIN YCED HOMOLOG 1, CHLOROPLASTIC"/>
    <property type="match status" value="1"/>
</dbReference>
<reference evidence="2" key="1">
    <citation type="submission" date="2020-05" db="EMBL/GenBank/DDBJ databases">
        <authorList>
            <person name="Chiriac C."/>
            <person name="Salcher M."/>
            <person name="Ghai R."/>
            <person name="Kavagutti S V."/>
        </authorList>
    </citation>
    <scope>NUCLEOTIDE SEQUENCE</scope>
</reference>
<dbReference type="EMBL" id="CAFBPB010000056">
    <property type="protein sequence ID" value="CAB5002970.1"/>
    <property type="molecule type" value="Genomic_DNA"/>
</dbReference>
<dbReference type="PANTHER" id="PTHR34374">
    <property type="entry name" value="LARGE RIBOSOMAL RNA SUBUNIT ACCUMULATION PROTEIN YCED HOMOLOG 1, CHLOROPLASTIC"/>
    <property type="match status" value="1"/>
</dbReference>
<sequence length="186" mass="21152">MKSIFYFNTFELPRRAGEMKEYELPFDLTEAIGIDVIAVPVGDRIFVDLKIESVKEGVLVTAAVEATAKGVCTRCLDPIELELDRNFIELYRYESGKAHTKAERKRAREEEEDVDEDEELMMEGDEINLEAPIRDCLILDLPINPLCDEECEGLCQICGQKWVDLPDDHAHEVIDARWAGLSGLDF</sequence>
<accession>A0A6J7PBL4</accession>
<name>A0A6J7PBL4_9ZZZZ</name>
<dbReference type="AlphaFoldDB" id="A0A6J7PBL4"/>
<proteinExistence type="predicted"/>